<dbReference type="EMBL" id="DS113469">
    <property type="protein sequence ID" value="EAY04651.1"/>
    <property type="molecule type" value="Genomic_DNA"/>
</dbReference>
<dbReference type="OrthoDB" id="10622528at2759"/>
<dbReference type="RefSeq" id="XP_001316874.1">
    <property type="nucleotide sequence ID" value="XM_001316839.1"/>
</dbReference>
<proteinExistence type="predicted"/>
<dbReference type="KEGG" id="tva:4762514"/>
<gene>
    <name evidence="1" type="ORF">TVAG_227680</name>
</gene>
<keyword evidence="2" id="KW-1185">Reference proteome</keyword>
<dbReference type="VEuPathDB" id="TrichDB:TVAG_227680"/>
<evidence type="ECO:0000313" key="1">
    <source>
        <dbReference type="EMBL" id="EAY04651.1"/>
    </source>
</evidence>
<organism evidence="1 2">
    <name type="scientific">Trichomonas vaginalis (strain ATCC PRA-98 / G3)</name>
    <dbReference type="NCBI Taxonomy" id="412133"/>
    <lineage>
        <taxon>Eukaryota</taxon>
        <taxon>Metamonada</taxon>
        <taxon>Parabasalia</taxon>
        <taxon>Trichomonadida</taxon>
        <taxon>Trichomonadidae</taxon>
        <taxon>Trichomonas</taxon>
    </lineage>
</organism>
<accession>A2ERS0</accession>
<dbReference type="AlphaFoldDB" id="A2ERS0"/>
<dbReference type="InParanoid" id="A2ERS0"/>
<protein>
    <submittedName>
        <fullName evidence="1">Uncharacterized protein</fullName>
    </submittedName>
</protein>
<sequence>MTSVLKWMAQKVTNASNFAAESILRSIIIKFLEEPIQDDTISLQLFQDWTLKLLLKKTFVCVNLVNPYTPFLHFNSIYISKINLNAKYNLSGFLLDMERIVIDIDAKMPDKVEEPDPNLQASLIELKQQLPQEARKSNSVMDYILNSVKEIKIALDSFTTIVRVRTDLPSCSLKFEKISSEVYTPSSPEGNIKLLSFNFIVGEKRNQKNVANIQNSLVTMHSNEIKCTIDSISFDVDQELLNIFSVFLSYLPSRVQSHKKNTQTTQKADESSGFNMGVTLLIKTLQISMNGIKFVLNNFNLTISNGIKSSFDSIQLIHDNVQVFCLNYSEFQYLFATNKVKLATFADFPTTLVEALNYNPERKKGKYNSLIANLGKFSIDISKSFITSVIDIVQWINSFMKTIPDFQSSSPQKIQNSSSLVITAKIPSISINFENLGFFIGDASAQVMLASSGMLDNTRILSTIKTLKFYESEDYNIIETENFCQLALSINKSIGKDPVYFIGAKLGDFIVRIPGDMKFVFQIENFVKGLPISNETKPTDVVEAPKTKKSLQIDFRINSTFLEFITINIPTRMFISFDTLSVFMSAIDETMNFVIHSKISFYFTNSRKPIAKKYYTVPFRHQYAGVPYVGTLKTDIFVDILENNKIFVKIPDIRIEGGLCADLLSLLLAFFSHVSYLLDFPEEKQVKVSHFSPPEKLLEFQNTVSFSLMQSLKLKQFPQPGNFDLQKLKEKSVIYETIEKMKSSINEKIEPELSESYDDLPDVEITYEKVTTEPNIVIEIEKGFIQFFLYGGRDFDGVYDLMPLKKMPEFLEDFENEKSDTDFDIIELRDETKSVELISNIDKSKIEVYDKDPLYNTCISIVLSSLSILDHIPKSDSAFILSCSTEQDEKMVFDFNILKSEGPRMNVTFSMSPFSNMICFLTQSQIEFLVDCFSSNRPQFPCETIDVEPIAFQLFEIKGFNLLAFAHFTFYVNVHIDDVNLHVPDCKVLSVLSTHLASSLAEFYLRELARPGCAAVASGLPVVKSIRNVATALSTIFDMKNGQFGAVGGIAIGVAVLMRVLAHEALNAGAGAANLAQAVLQASLDVVDGKENAKEATQNGIASLFVEGKGIKNLPTLILAPGVLTMQKLSEILKQLRDKVSNVNSRRNDFYKRKK</sequence>
<name>A2ERS0_TRIV3</name>
<reference evidence="1" key="2">
    <citation type="journal article" date="2007" name="Science">
        <title>Draft genome sequence of the sexually transmitted pathogen Trichomonas vaginalis.</title>
        <authorList>
            <person name="Carlton J.M."/>
            <person name="Hirt R.P."/>
            <person name="Silva J.C."/>
            <person name="Delcher A.L."/>
            <person name="Schatz M."/>
            <person name="Zhao Q."/>
            <person name="Wortman J.R."/>
            <person name="Bidwell S.L."/>
            <person name="Alsmark U.C.M."/>
            <person name="Besteiro S."/>
            <person name="Sicheritz-Ponten T."/>
            <person name="Noel C.J."/>
            <person name="Dacks J.B."/>
            <person name="Foster P.G."/>
            <person name="Simillion C."/>
            <person name="Van de Peer Y."/>
            <person name="Miranda-Saavedra D."/>
            <person name="Barton G.J."/>
            <person name="Westrop G.D."/>
            <person name="Mueller S."/>
            <person name="Dessi D."/>
            <person name="Fiori P.L."/>
            <person name="Ren Q."/>
            <person name="Paulsen I."/>
            <person name="Zhang H."/>
            <person name="Bastida-Corcuera F.D."/>
            <person name="Simoes-Barbosa A."/>
            <person name="Brown M.T."/>
            <person name="Hayes R.D."/>
            <person name="Mukherjee M."/>
            <person name="Okumura C.Y."/>
            <person name="Schneider R."/>
            <person name="Smith A.J."/>
            <person name="Vanacova S."/>
            <person name="Villalvazo M."/>
            <person name="Haas B.J."/>
            <person name="Pertea M."/>
            <person name="Feldblyum T.V."/>
            <person name="Utterback T.R."/>
            <person name="Shu C.L."/>
            <person name="Osoegawa K."/>
            <person name="de Jong P.J."/>
            <person name="Hrdy I."/>
            <person name="Horvathova L."/>
            <person name="Zubacova Z."/>
            <person name="Dolezal P."/>
            <person name="Malik S.B."/>
            <person name="Logsdon J.M. Jr."/>
            <person name="Henze K."/>
            <person name="Gupta A."/>
            <person name="Wang C.C."/>
            <person name="Dunne R.L."/>
            <person name="Upcroft J.A."/>
            <person name="Upcroft P."/>
            <person name="White O."/>
            <person name="Salzberg S.L."/>
            <person name="Tang P."/>
            <person name="Chiu C.-H."/>
            <person name="Lee Y.-S."/>
            <person name="Embley T.M."/>
            <person name="Coombs G.H."/>
            <person name="Mottram J.C."/>
            <person name="Tachezy J."/>
            <person name="Fraser-Liggett C.M."/>
            <person name="Johnson P.J."/>
        </authorList>
    </citation>
    <scope>NUCLEOTIDE SEQUENCE [LARGE SCALE GENOMIC DNA]</scope>
    <source>
        <strain evidence="1">G3</strain>
    </source>
</reference>
<dbReference type="Proteomes" id="UP000001542">
    <property type="component" value="Unassembled WGS sequence"/>
</dbReference>
<dbReference type="VEuPathDB" id="TrichDB:TVAGG3_0182870"/>
<evidence type="ECO:0000313" key="2">
    <source>
        <dbReference type="Proteomes" id="UP000001542"/>
    </source>
</evidence>
<reference evidence="1" key="1">
    <citation type="submission" date="2006-10" db="EMBL/GenBank/DDBJ databases">
        <authorList>
            <person name="Amadeo P."/>
            <person name="Zhao Q."/>
            <person name="Wortman J."/>
            <person name="Fraser-Liggett C."/>
            <person name="Carlton J."/>
        </authorList>
    </citation>
    <scope>NUCLEOTIDE SEQUENCE</scope>
    <source>
        <strain evidence="1">G3</strain>
    </source>
</reference>